<evidence type="ECO:0000313" key="2">
    <source>
        <dbReference type="Proteomes" id="UP000053268"/>
    </source>
</evidence>
<accession>A0A194PS78</accession>
<proteinExistence type="predicted"/>
<name>A0A194PS78_PAPXU</name>
<dbReference type="AlphaFoldDB" id="A0A194PS78"/>
<organism evidence="1 2">
    <name type="scientific">Papilio xuthus</name>
    <name type="common">Asian swallowtail butterfly</name>
    <dbReference type="NCBI Taxonomy" id="66420"/>
    <lineage>
        <taxon>Eukaryota</taxon>
        <taxon>Metazoa</taxon>
        <taxon>Ecdysozoa</taxon>
        <taxon>Arthropoda</taxon>
        <taxon>Hexapoda</taxon>
        <taxon>Insecta</taxon>
        <taxon>Pterygota</taxon>
        <taxon>Neoptera</taxon>
        <taxon>Endopterygota</taxon>
        <taxon>Lepidoptera</taxon>
        <taxon>Glossata</taxon>
        <taxon>Ditrysia</taxon>
        <taxon>Papilionoidea</taxon>
        <taxon>Papilionidae</taxon>
        <taxon>Papilioninae</taxon>
        <taxon>Papilio</taxon>
    </lineage>
</organism>
<dbReference type="Proteomes" id="UP000053268">
    <property type="component" value="Unassembled WGS sequence"/>
</dbReference>
<protein>
    <submittedName>
        <fullName evidence="1">Uncharacterized protein</fullName>
    </submittedName>
</protein>
<reference evidence="1 2" key="1">
    <citation type="journal article" date="2015" name="Nat. Commun.">
        <title>Outbred genome sequencing and CRISPR/Cas9 gene editing in butterflies.</title>
        <authorList>
            <person name="Li X."/>
            <person name="Fan D."/>
            <person name="Zhang W."/>
            <person name="Liu G."/>
            <person name="Zhang L."/>
            <person name="Zhao L."/>
            <person name="Fang X."/>
            <person name="Chen L."/>
            <person name="Dong Y."/>
            <person name="Chen Y."/>
            <person name="Ding Y."/>
            <person name="Zhao R."/>
            <person name="Feng M."/>
            <person name="Zhu Y."/>
            <person name="Feng Y."/>
            <person name="Jiang X."/>
            <person name="Zhu D."/>
            <person name="Xiang H."/>
            <person name="Feng X."/>
            <person name="Li S."/>
            <person name="Wang J."/>
            <person name="Zhang G."/>
            <person name="Kronforst M.R."/>
            <person name="Wang W."/>
        </authorList>
    </citation>
    <scope>NUCLEOTIDE SEQUENCE [LARGE SCALE GENOMIC DNA]</scope>
    <source>
        <strain evidence="1">Ya'a_city_454_Px</strain>
        <tissue evidence="1">Whole body</tissue>
    </source>
</reference>
<evidence type="ECO:0000313" key="1">
    <source>
        <dbReference type="EMBL" id="KPI95818.1"/>
    </source>
</evidence>
<keyword evidence="2" id="KW-1185">Reference proteome</keyword>
<dbReference type="EMBL" id="KQ459595">
    <property type="protein sequence ID" value="KPI95818.1"/>
    <property type="molecule type" value="Genomic_DNA"/>
</dbReference>
<sequence>MFGSLISSKSIFIGSIDSIPKDGTPCPRIRIPIFADFIIHSSSFNLHGTIMESEID</sequence>
<gene>
    <name evidence="1" type="ORF">RR46_11531</name>
</gene>